<dbReference type="EMBL" id="JAQIFT010000049">
    <property type="protein sequence ID" value="MDA3732583.1"/>
    <property type="molecule type" value="Genomic_DNA"/>
</dbReference>
<dbReference type="GO" id="GO:0005198">
    <property type="term" value="F:structural molecule activity"/>
    <property type="evidence" value="ECO:0007669"/>
    <property type="project" value="InterPro"/>
</dbReference>
<evidence type="ECO:0000313" key="5">
    <source>
        <dbReference type="EMBL" id="MDA3732583.1"/>
    </source>
</evidence>
<protein>
    <recommendedName>
        <fullName evidence="4">Flagellar hook-basal body complex protein FliE</fullName>
    </recommendedName>
</protein>
<reference evidence="5" key="1">
    <citation type="journal article" date="2023" name="Int. J. Syst. Evol. Microbiol.">
        <title>&lt;i&gt;Holtiella tumoricola&lt;/i&gt; gen. nov. sp. nov., isolated from a human clinical sample.</title>
        <authorList>
            <person name="Allen-Vercoe E."/>
            <person name="Daigneault M.C."/>
            <person name="Vancuren S.J."/>
            <person name="Cochrane K."/>
            <person name="O'Neal L.L."/>
            <person name="Sankaranarayanan K."/>
            <person name="Lawson P.A."/>
        </authorList>
    </citation>
    <scope>NUCLEOTIDE SEQUENCE</scope>
    <source>
        <strain evidence="5">CC70A</strain>
    </source>
</reference>
<evidence type="ECO:0000313" key="6">
    <source>
        <dbReference type="Proteomes" id="UP001169242"/>
    </source>
</evidence>
<gene>
    <name evidence="4" type="primary">fliE</name>
    <name evidence="5" type="ORF">PBV87_13910</name>
</gene>
<dbReference type="Pfam" id="PF02049">
    <property type="entry name" value="FliE"/>
    <property type="match status" value="1"/>
</dbReference>
<proteinExistence type="inferred from homology"/>
<dbReference type="PANTHER" id="PTHR34653:SF1">
    <property type="entry name" value="FLAGELLAR HOOK-BASAL BODY COMPLEX PROTEIN FLIE"/>
    <property type="match status" value="1"/>
</dbReference>
<comment type="subcellular location">
    <subcellularLocation>
        <location evidence="1 4">Bacterial flagellum basal body</location>
    </subcellularLocation>
</comment>
<keyword evidence="6" id="KW-1185">Reference proteome</keyword>
<evidence type="ECO:0000256" key="3">
    <source>
        <dbReference type="ARBA" id="ARBA00023143"/>
    </source>
</evidence>
<comment type="similarity">
    <text evidence="2 4">Belongs to the FliE family.</text>
</comment>
<keyword evidence="5" id="KW-0282">Flagellum</keyword>
<evidence type="ECO:0000256" key="1">
    <source>
        <dbReference type="ARBA" id="ARBA00004117"/>
    </source>
</evidence>
<dbReference type="GO" id="GO:0003774">
    <property type="term" value="F:cytoskeletal motor activity"/>
    <property type="evidence" value="ECO:0007669"/>
    <property type="project" value="InterPro"/>
</dbReference>
<keyword evidence="3 4" id="KW-0975">Bacterial flagellum</keyword>
<dbReference type="RefSeq" id="WP_198524887.1">
    <property type="nucleotide sequence ID" value="NZ_JAQIFT010000049.1"/>
</dbReference>
<keyword evidence="5" id="KW-0969">Cilium</keyword>
<sequence>MVEQKLERKTDDGIFQGALESAQQLLEATVKAENETSELSYDFMTGKTDNIHNLMIAQEKSSILLQFTMQVRNQVMQAYQEIMRISV</sequence>
<accession>A0AA42DPX6</accession>
<keyword evidence="5" id="KW-0966">Cell projection</keyword>
<organism evidence="5 6">
    <name type="scientific">Holtiella tumoricola</name>
    <dbReference type="NCBI Taxonomy" id="3018743"/>
    <lineage>
        <taxon>Bacteria</taxon>
        <taxon>Bacillati</taxon>
        <taxon>Bacillota</taxon>
        <taxon>Clostridia</taxon>
        <taxon>Lachnospirales</taxon>
        <taxon>Cellulosilyticaceae</taxon>
        <taxon>Holtiella</taxon>
    </lineage>
</organism>
<name>A0AA42DPX6_9FIRM</name>
<dbReference type="AlphaFoldDB" id="A0AA42DPX6"/>
<dbReference type="InterPro" id="IPR001624">
    <property type="entry name" value="FliE"/>
</dbReference>
<evidence type="ECO:0000256" key="2">
    <source>
        <dbReference type="ARBA" id="ARBA00009272"/>
    </source>
</evidence>
<dbReference type="PANTHER" id="PTHR34653">
    <property type="match status" value="1"/>
</dbReference>
<dbReference type="GO" id="GO:0009425">
    <property type="term" value="C:bacterial-type flagellum basal body"/>
    <property type="evidence" value="ECO:0007669"/>
    <property type="project" value="UniProtKB-SubCell"/>
</dbReference>
<dbReference type="Proteomes" id="UP001169242">
    <property type="component" value="Unassembled WGS sequence"/>
</dbReference>
<comment type="caution">
    <text evidence="5">The sequence shown here is derived from an EMBL/GenBank/DDBJ whole genome shotgun (WGS) entry which is preliminary data.</text>
</comment>
<evidence type="ECO:0000256" key="4">
    <source>
        <dbReference type="HAMAP-Rule" id="MF_00724"/>
    </source>
</evidence>
<dbReference type="GO" id="GO:0071973">
    <property type="term" value="P:bacterial-type flagellum-dependent cell motility"/>
    <property type="evidence" value="ECO:0007669"/>
    <property type="project" value="InterPro"/>
</dbReference>
<dbReference type="HAMAP" id="MF_00724">
    <property type="entry name" value="FliE"/>
    <property type="match status" value="1"/>
</dbReference>